<dbReference type="GO" id="GO:0009073">
    <property type="term" value="P:aromatic amino acid family biosynthetic process"/>
    <property type="evidence" value="ECO:0007669"/>
    <property type="project" value="UniProtKB-KW"/>
</dbReference>
<feature type="region of interest" description="Disordered" evidence="3">
    <location>
        <begin position="357"/>
        <end position="471"/>
    </location>
</feature>
<proteinExistence type="predicted"/>
<keyword evidence="2" id="KW-0057">Aromatic amino acid biosynthesis</keyword>
<organism evidence="6 7">
    <name type="scientific">Pleodorina starrii</name>
    <dbReference type="NCBI Taxonomy" id="330485"/>
    <lineage>
        <taxon>Eukaryota</taxon>
        <taxon>Viridiplantae</taxon>
        <taxon>Chlorophyta</taxon>
        <taxon>core chlorophytes</taxon>
        <taxon>Chlorophyceae</taxon>
        <taxon>CS clade</taxon>
        <taxon>Chlamydomonadales</taxon>
        <taxon>Volvocaceae</taxon>
        <taxon>Pleodorina</taxon>
    </lineage>
</organism>
<dbReference type="GO" id="GO:0008652">
    <property type="term" value="P:amino acid biosynthetic process"/>
    <property type="evidence" value="ECO:0007669"/>
    <property type="project" value="UniProtKB-KW"/>
</dbReference>
<protein>
    <recommendedName>
        <fullName evidence="8">3-dehydroquinate synthase</fullName>
    </recommendedName>
</protein>
<feature type="domain" description="3-dehydroquinate synthase C-terminal" evidence="5">
    <location>
        <begin position="473"/>
        <end position="508"/>
    </location>
</feature>
<dbReference type="GO" id="GO:0003856">
    <property type="term" value="F:3-dehydroquinate synthase activity"/>
    <property type="evidence" value="ECO:0007669"/>
    <property type="project" value="InterPro"/>
</dbReference>
<reference evidence="6 7" key="1">
    <citation type="journal article" date="2023" name="Commun. Biol.">
        <title>Reorganization of the ancestral sex-determining regions during the evolution of trioecy in Pleodorina starrii.</title>
        <authorList>
            <person name="Takahashi K."/>
            <person name="Suzuki S."/>
            <person name="Kawai-Toyooka H."/>
            <person name="Yamamoto K."/>
            <person name="Hamaji T."/>
            <person name="Ootsuki R."/>
            <person name="Yamaguchi H."/>
            <person name="Kawachi M."/>
            <person name="Higashiyama T."/>
            <person name="Nozaki H."/>
        </authorList>
    </citation>
    <scope>NUCLEOTIDE SEQUENCE [LARGE SCALE GENOMIC DNA]</scope>
    <source>
        <strain evidence="6 7">NIES-4479</strain>
    </source>
</reference>
<dbReference type="Proteomes" id="UP001165080">
    <property type="component" value="Unassembled WGS sequence"/>
</dbReference>
<evidence type="ECO:0000256" key="2">
    <source>
        <dbReference type="ARBA" id="ARBA00023141"/>
    </source>
</evidence>
<keyword evidence="7" id="KW-1185">Reference proteome</keyword>
<dbReference type="Pfam" id="PF01959">
    <property type="entry name" value="DHQS"/>
    <property type="match status" value="1"/>
</dbReference>
<dbReference type="AlphaFoldDB" id="A0A9W6FA35"/>
<feature type="compositionally biased region" description="Low complexity" evidence="3">
    <location>
        <begin position="361"/>
        <end position="391"/>
    </location>
</feature>
<dbReference type="GO" id="GO:0016491">
    <property type="term" value="F:oxidoreductase activity"/>
    <property type="evidence" value="ECO:0007669"/>
    <property type="project" value="InterPro"/>
</dbReference>
<evidence type="ECO:0008006" key="8">
    <source>
        <dbReference type="Google" id="ProtNLM"/>
    </source>
</evidence>
<comment type="caution">
    <text evidence="6">The sequence shown here is derived from an EMBL/GenBank/DDBJ whole genome shotgun (WGS) entry which is preliminary data.</text>
</comment>
<dbReference type="InterPro" id="IPR002812">
    <property type="entry name" value="DHQS"/>
</dbReference>
<keyword evidence="1" id="KW-0028">Amino-acid biosynthesis</keyword>
<dbReference type="InterPro" id="IPR056179">
    <property type="entry name" value="DHQS_C"/>
</dbReference>
<feature type="domain" description="3-dehydroquinate synthase C-terminal" evidence="5">
    <location>
        <begin position="210"/>
        <end position="359"/>
    </location>
</feature>
<name>A0A9W6FA35_9CHLO</name>
<evidence type="ECO:0000259" key="5">
    <source>
        <dbReference type="Pfam" id="PF26558"/>
    </source>
</evidence>
<evidence type="ECO:0000256" key="3">
    <source>
        <dbReference type="SAM" id="MobiDB-lite"/>
    </source>
</evidence>
<dbReference type="Pfam" id="PF26558">
    <property type="entry name" value="DHQS_2nd"/>
    <property type="match status" value="2"/>
</dbReference>
<gene>
    <name evidence="6" type="primary">PLEST009408</name>
    <name evidence="6" type="ORF">PLESTB_001737000</name>
</gene>
<evidence type="ECO:0000256" key="1">
    <source>
        <dbReference type="ARBA" id="ARBA00022605"/>
    </source>
</evidence>
<evidence type="ECO:0000259" key="4">
    <source>
        <dbReference type="Pfam" id="PF01959"/>
    </source>
</evidence>
<evidence type="ECO:0000313" key="6">
    <source>
        <dbReference type="EMBL" id="GLC61261.1"/>
    </source>
</evidence>
<evidence type="ECO:0000313" key="7">
    <source>
        <dbReference type="Proteomes" id="UP001165080"/>
    </source>
</evidence>
<sequence>MALLQQATFTTALESGGVSAFVFGPDPEQRALATAWSALARFRALVLDDGGLLTEAGTRRVVGEVGAVDGPEAARALEARVQRRRAGARGRPPQPAAAAAAAADAAGAAAAAEREAGEREWALVMDARDWKAPPGVSGPAAPSAGGLKLLAAAGSAEEARLMLEALQAGTGGVLLRTDDPSQVRTLVSYVARRAAEESGGPDARLHYRVATVAAVRPLGVGDRACVDLAGLMQPGEGLLVGNFARCLALVHSECGESEYIASRPFRVNAGPVHAYVSGPGGRTRYLSELSSGSEVLVADPAGRCRTALVGRVKIERRPLVLVELETHDEGGGSGSGSGGVARHSLMLQNAETVKLVGPAPRGASSGGTPARARGGASRAAAATSGGPPTAACCGEPGPALSPELEPGPPTPGSGGLDGQVQAPPGTQPSPSQPPQPPQLQRHYQDAITGEGHGPGDGGEGDGGGDGGGGAAWRAISVSALQRGDQVYVALQPPARHTGIAVEEFILEK</sequence>
<feature type="domain" description="3-dehydroquinate synthase N-terminal" evidence="4">
    <location>
        <begin position="8"/>
        <end position="189"/>
    </location>
</feature>
<dbReference type="PANTHER" id="PTHR33563:SF1">
    <property type="entry name" value="3-DEHYDROQUINATE SYNTHASE"/>
    <property type="match status" value="1"/>
</dbReference>
<feature type="compositionally biased region" description="Pro residues" evidence="3">
    <location>
        <begin position="425"/>
        <end position="437"/>
    </location>
</feature>
<dbReference type="EMBL" id="BRXU01000044">
    <property type="protein sequence ID" value="GLC61261.1"/>
    <property type="molecule type" value="Genomic_DNA"/>
</dbReference>
<accession>A0A9W6FA35</accession>
<dbReference type="InterPro" id="IPR030960">
    <property type="entry name" value="DHQS/DOIS_N"/>
</dbReference>
<dbReference type="PANTHER" id="PTHR33563">
    <property type="match status" value="1"/>
</dbReference>
<feature type="compositionally biased region" description="Gly residues" evidence="3">
    <location>
        <begin position="450"/>
        <end position="470"/>
    </location>
</feature>